<accession>A0A1T4TYH4</accession>
<evidence type="ECO:0000256" key="1">
    <source>
        <dbReference type="ARBA" id="ARBA00023015"/>
    </source>
</evidence>
<dbReference type="CDD" id="cd00093">
    <property type="entry name" value="HTH_XRE"/>
    <property type="match status" value="1"/>
</dbReference>
<keyword evidence="1" id="KW-0805">Transcription regulation</keyword>
<evidence type="ECO:0000313" key="5">
    <source>
        <dbReference type="EMBL" id="SKA45474.1"/>
    </source>
</evidence>
<dbReference type="InterPro" id="IPR010982">
    <property type="entry name" value="Lambda_DNA-bd_dom_sf"/>
</dbReference>
<dbReference type="STRING" id="634771.SAMN04488128_1076"/>
<dbReference type="Proteomes" id="UP000190367">
    <property type="component" value="Unassembled WGS sequence"/>
</dbReference>
<dbReference type="InterPro" id="IPR050807">
    <property type="entry name" value="TransReg_Diox_bact_type"/>
</dbReference>
<dbReference type="GO" id="GO:0003700">
    <property type="term" value="F:DNA-binding transcription factor activity"/>
    <property type="evidence" value="ECO:0007669"/>
    <property type="project" value="TreeGrafter"/>
</dbReference>
<dbReference type="Pfam" id="PF01381">
    <property type="entry name" value="HTH_3"/>
    <property type="match status" value="1"/>
</dbReference>
<keyword evidence="3" id="KW-0804">Transcription</keyword>
<keyword evidence="6" id="KW-1185">Reference proteome</keyword>
<proteinExistence type="predicted"/>
<dbReference type="Gene3D" id="1.10.260.40">
    <property type="entry name" value="lambda repressor-like DNA-binding domains"/>
    <property type="match status" value="1"/>
</dbReference>
<dbReference type="InterPro" id="IPR001387">
    <property type="entry name" value="Cro/C1-type_HTH"/>
</dbReference>
<dbReference type="PANTHER" id="PTHR46797">
    <property type="entry name" value="HTH-TYPE TRANSCRIPTIONAL REGULATOR"/>
    <property type="match status" value="1"/>
</dbReference>
<dbReference type="GO" id="GO:0005829">
    <property type="term" value="C:cytosol"/>
    <property type="evidence" value="ECO:0007669"/>
    <property type="project" value="TreeGrafter"/>
</dbReference>
<dbReference type="PANTHER" id="PTHR46797:SF23">
    <property type="entry name" value="HTH-TYPE TRANSCRIPTIONAL REGULATOR SUTR"/>
    <property type="match status" value="1"/>
</dbReference>
<dbReference type="OrthoDB" id="1261587at2"/>
<dbReference type="SUPFAM" id="SSF47413">
    <property type="entry name" value="lambda repressor-like DNA-binding domains"/>
    <property type="match status" value="1"/>
</dbReference>
<dbReference type="EMBL" id="FUWZ01000007">
    <property type="protein sequence ID" value="SKA45474.1"/>
    <property type="molecule type" value="Genomic_DNA"/>
</dbReference>
<dbReference type="GO" id="GO:0003677">
    <property type="term" value="F:DNA binding"/>
    <property type="evidence" value="ECO:0007669"/>
    <property type="project" value="UniProtKB-KW"/>
</dbReference>
<evidence type="ECO:0000313" key="6">
    <source>
        <dbReference type="Proteomes" id="UP000190367"/>
    </source>
</evidence>
<protein>
    <submittedName>
        <fullName evidence="5">Helix-turn-helix domain-containing protein</fullName>
    </submittedName>
</protein>
<organism evidence="5 6">
    <name type="scientific">Chitinophaga eiseniae</name>
    <dbReference type="NCBI Taxonomy" id="634771"/>
    <lineage>
        <taxon>Bacteria</taxon>
        <taxon>Pseudomonadati</taxon>
        <taxon>Bacteroidota</taxon>
        <taxon>Chitinophagia</taxon>
        <taxon>Chitinophagales</taxon>
        <taxon>Chitinophagaceae</taxon>
        <taxon>Chitinophaga</taxon>
    </lineage>
</organism>
<dbReference type="SMART" id="SM00530">
    <property type="entry name" value="HTH_XRE"/>
    <property type="match status" value="1"/>
</dbReference>
<feature type="domain" description="HTH cro/C1-type" evidence="4">
    <location>
        <begin position="7"/>
        <end position="61"/>
    </location>
</feature>
<dbReference type="PROSITE" id="PS50943">
    <property type="entry name" value="HTH_CROC1"/>
    <property type="match status" value="1"/>
</dbReference>
<evidence type="ECO:0000256" key="3">
    <source>
        <dbReference type="ARBA" id="ARBA00023163"/>
    </source>
</evidence>
<sequence length="100" mass="11583">MEIGTTIRKIRLRLGIRQEELAVALEVSQSYLSKIESNKSRVYVDDLVRIAQYTNTPITDFLSENAVDGPSEQEKLQRKEMLILLQQQNKYLQQLVDKDS</sequence>
<dbReference type="RefSeq" id="WP_078672850.1">
    <property type="nucleotide sequence ID" value="NZ_FUWZ01000007.1"/>
</dbReference>
<dbReference type="AlphaFoldDB" id="A0A1T4TYH4"/>
<reference evidence="6" key="1">
    <citation type="submission" date="2017-02" db="EMBL/GenBank/DDBJ databases">
        <authorList>
            <person name="Varghese N."/>
            <person name="Submissions S."/>
        </authorList>
    </citation>
    <scope>NUCLEOTIDE SEQUENCE [LARGE SCALE GENOMIC DNA]</scope>
    <source>
        <strain evidence="6">DSM 22224</strain>
    </source>
</reference>
<evidence type="ECO:0000259" key="4">
    <source>
        <dbReference type="PROSITE" id="PS50943"/>
    </source>
</evidence>
<evidence type="ECO:0000256" key="2">
    <source>
        <dbReference type="ARBA" id="ARBA00023125"/>
    </source>
</evidence>
<gene>
    <name evidence="5" type="ORF">SAMN04488128_1076</name>
</gene>
<name>A0A1T4TYH4_9BACT</name>
<keyword evidence="2" id="KW-0238">DNA-binding</keyword>